<sequence>MLSPSSSNLLTEISRFPTYMCEMKRHAVPPLHIQYKTGNASKHCPACVTWSEERLSLRAFPPLPTCRPLPLQSFSSSASQAWRPWSIPVDIHRVQRRLRGLLNKITAANFDSISDNVVALAASVERTGDTRSINIFAYSLVERSILNENLTGVLVKLCQKLVDELEGSGFAGGR</sequence>
<proteinExistence type="predicted"/>
<accession>A0A1C7M3L4</accession>
<dbReference type="Proteomes" id="UP000092993">
    <property type="component" value="Unassembled WGS sequence"/>
</dbReference>
<reference evidence="1 2" key="1">
    <citation type="submission" date="2016-03" db="EMBL/GenBank/DDBJ databases">
        <title>Whole genome sequencing of Grifola frondosa 9006-11.</title>
        <authorList>
            <person name="Min B."/>
            <person name="Park H."/>
            <person name="Kim J.-G."/>
            <person name="Cho H."/>
            <person name="Oh Y.-L."/>
            <person name="Kong W.-S."/>
            <person name="Choi I.-G."/>
        </authorList>
    </citation>
    <scope>NUCLEOTIDE SEQUENCE [LARGE SCALE GENOMIC DNA]</scope>
    <source>
        <strain evidence="1 2">9006-11</strain>
    </source>
</reference>
<dbReference type="EMBL" id="LUGG01000015">
    <property type="protein sequence ID" value="OBZ69664.1"/>
    <property type="molecule type" value="Genomic_DNA"/>
</dbReference>
<gene>
    <name evidence="1" type="ORF">A0H81_10449</name>
</gene>
<dbReference type="Gene3D" id="1.25.40.180">
    <property type="match status" value="1"/>
</dbReference>
<evidence type="ECO:0008006" key="3">
    <source>
        <dbReference type="Google" id="ProtNLM"/>
    </source>
</evidence>
<dbReference type="AlphaFoldDB" id="A0A1C7M3L4"/>
<dbReference type="STRING" id="5627.A0A1C7M3L4"/>
<protein>
    <recommendedName>
        <fullName evidence="3">MIF4G domain-containing protein</fullName>
    </recommendedName>
</protein>
<evidence type="ECO:0000313" key="1">
    <source>
        <dbReference type="EMBL" id="OBZ69664.1"/>
    </source>
</evidence>
<dbReference type="SUPFAM" id="SSF48371">
    <property type="entry name" value="ARM repeat"/>
    <property type="match status" value="1"/>
</dbReference>
<keyword evidence="2" id="KW-1185">Reference proteome</keyword>
<evidence type="ECO:0000313" key="2">
    <source>
        <dbReference type="Proteomes" id="UP000092993"/>
    </source>
</evidence>
<comment type="caution">
    <text evidence="1">The sequence shown here is derived from an EMBL/GenBank/DDBJ whole genome shotgun (WGS) entry which is preliminary data.</text>
</comment>
<name>A0A1C7M3L4_GRIFR</name>
<dbReference type="InterPro" id="IPR016024">
    <property type="entry name" value="ARM-type_fold"/>
</dbReference>
<dbReference type="OrthoDB" id="2796692at2759"/>
<organism evidence="1 2">
    <name type="scientific">Grifola frondosa</name>
    <name type="common">Maitake</name>
    <name type="synonym">Polyporus frondosus</name>
    <dbReference type="NCBI Taxonomy" id="5627"/>
    <lineage>
        <taxon>Eukaryota</taxon>
        <taxon>Fungi</taxon>
        <taxon>Dikarya</taxon>
        <taxon>Basidiomycota</taxon>
        <taxon>Agaricomycotina</taxon>
        <taxon>Agaricomycetes</taxon>
        <taxon>Polyporales</taxon>
        <taxon>Grifolaceae</taxon>
        <taxon>Grifola</taxon>
    </lineage>
</organism>